<gene>
    <name evidence="1" type="ORF">CBM15_03630</name>
</gene>
<evidence type="ECO:0000313" key="2">
    <source>
        <dbReference type="Proteomes" id="UP000196594"/>
    </source>
</evidence>
<dbReference type="RefSeq" id="WP_087615767.1">
    <property type="nucleotide sequence ID" value="NZ_JAFBEY010000002.1"/>
</dbReference>
<organism evidence="1 2">
    <name type="scientific">Solibacillus kalamii</name>
    <dbReference type="NCBI Taxonomy" id="1748298"/>
    <lineage>
        <taxon>Bacteria</taxon>
        <taxon>Bacillati</taxon>
        <taxon>Bacillota</taxon>
        <taxon>Bacilli</taxon>
        <taxon>Bacillales</taxon>
        <taxon>Caryophanaceae</taxon>
        <taxon>Solibacillus</taxon>
    </lineage>
</organism>
<evidence type="ECO:0000313" key="1">
    <source>
        <dbReference type="EMBL" id="OUZ40981.1"/>
    </source>
</evidence>
<dbReference type="Pfam" id="PF05610">
    <property type="entry name" value="DUF779"/>
    <property type="match status" value="1"/>
</dbReference>
<comment type="caution">
    <text evidence="1">The sequence shown here is derived from an EMBL/GenBank/DDBJ whole genome shotgun (WGS) entry which is preliminary data.</text>
</comment>
<reference evidence="1 2" key="1">
    <citation type="journal article" date="2017" name="Int. J. Syst. Evol. Microbiol.">
        <title>Solibacillus kalamii sp. nov., isolated from a high-efficiency particulate arrestance filter system used in the International Space Station.</title>
        <authorList>
            <person name="Checinska Sielaff A."/>
            <person name="Kumar R.M."/>
            <person name="Pal D."/>
            <person name="Mayilraj S."/>
            <person name="Venkateswaran K."/>
        </authorList>
    </citation>
    <scope>NUCLEOTIDE SEQUENCE [LARGE SCALE GENOMIC DNA]</scope>
    <source>
        <strain evidence="1 2">ISSFR-015</strain>
    </source>
</reference>
<protein>
    <submittedName>
        <fullName evidence="1">UDP-glucose 4-epimerase</fullName>
    </submittedName>
</protein>
<keyword evidence="2" id="KW-1185">Reference proteome</keyword>
<sequence length="108" mass="11920">MEKLVATEKAVEVIELLKAKHGNLVFEQSSGCCDGTVPMCFTKDGHYISSQLVLLGEIAGVPYYIDKHQSEYLKHMQVLVDVMEGQGASFSLESAEGFAFLMKSKVMK</sequence>
<dbReference type="PIRSF" id="PIRSF009151">
    <property type="entry name" value="DUF779"/>
    <property type="match status" value="1"/>
</dbReference>
<dbReference type="InterPro" id="IPR008497">
    <property type="entry name" value="DUF779"/>
</dbReference>
<accession>A0ABX3ZNQ0</accession>
<dbReference type="Proteomes" id="UP000196594">
    <property type="component" value="Unassembled WGS sequence"/>
</dbReference>
<proteinExistence type="predicted"/>
<dbReference type="EMBL" id="NHNT01000001">
    <property type="protein sequence ID" value="OUZ40981.1"/>
    <property type="molecule type" value="Genomic_DNA"/>
</dbReference>
<name>A0ABX3ZNQ0_9BACL</name>